<name>A0A392VNN3_9FABA</name>
<dbReference type="AlphaFoldDB" id="A0A392VNN3"/>
<sequence>MKVVVLKENPPTHHMNEKGGQKKREAT</sequence>
<feature type="non-terminal residue" evidence="2">
    <location>
        <position position="27"/>
    </location>
</feature>
<organism evidence="2 3">
    <name type="scientific">Trifolium medium</name>
    <dbReference type="NCBI Taxonomy" id="97028"/>
    <lineage>
        <taxon>Eukaryota</taxon>
        <taxon>Viridiplantae</taxon>
        <taxon>Streptophyta</taxon>
        <taxon>Embryophyta</taxon>
        <taxon>Tracheophyta</taxon>
        <taxon>Spermatophyta</taxon>
        <taxon>Magnoliopsida</taxon>
        <taxon>eudicotyledons</taxon>
        <taxon>Gunneridae</taxon>
        <taxon>Pentapetalae</taxon>
        <taxon>rosids</taxon>
        <taxon>fabids</taxon>
        <taxon>Fabales</taxon>
        <taxon>Fabaceae</taxon>
        <taxon>Papilionoideae</taxon>
        <taxon>50 kb inversion clade</taxon>
        <taxon>NPAAA clade</taxon>
        <taxon>Hologalegina</taxon>
        <taxon>IRL clade</taxon>
        <taxon>Trifolieae</taxon>
        <taxon>Trifolium</taxon>
    </lineage>
</organism>
<evidence type="ECO:0000313" key="2">
    <source>
        <dbReference type="EMBL" id="MCI89103.1"/>
    </source>
</evidence>
<protein>
    <submittedName>
        <fullName evidence="2">Uncharacterized protein</fullName>
    </submittedName>
</protein>
<reference evidence="2 3" key="1">
    <citation type="journal article" date="2018" name="Front. Plant Sci.">
        <title>Red Clover (Trifolium pratense) and Zigzag Clover (T. medium) - A Picture of Genomic Similarities and Differences.</title>
        <authorList>
            <person name="Dluhosova J."/>
            <person name="Istvanek J."/>
            <person name="Nedelnik J."/>
            <person name="Repkova J."/>
        </authorList>
    </citation>
    <scope>NUCLEOTIDE SEQUENCE [LARGE SCALE GENOMIC DNA]</scope>
    <source>
        <strain evidence="3">cv. 10/8</strain>
        <tissue evidence="2">Leaf</tissue>
    </source>
</reference>
<proteinExistence type="predicted"/>
<accession>A0A392VNN3</accession>
<feature type="compositionally biased region" description="Basic and acidic residues" evidence="1">
    <location>
        <begin position="10"/>
        <end position="27"/>
    </location>
</feature>
<evidence type="ECO:0000256" key="1">
    <source>
        <dbReference type="SAM" id="MobiDB-lite"/>
    </source>
</evidence>
<dbReference type="Proteomes" id="UP000265520">
    <property type="component" value="Unassembled WGS sequence"/>
</dbReference>
<evidence type="ECO:0000313" key="3">
    <source>
        <dbReference type="Proteomes" id="UP000265520"/>
    </source>
</evidence>
<dbReference type="EMBL" id="LXQA011210609">
    <property type="protein sequence ID" value="MCI89103.1"/>
    <property type="molecule type" value="Genomic_DNA"/>
</dbReference>
<comment type="caution">
    <text evidence="2">The sequence shown here is derived from an EMBL/GenBank/DDBJ whole genome shotgun (WGS) entry which is preliminary data.</text>
</comment>
<feature type="region of interest" description="Disordered" evidence="1">
    <location>
        <begin position="1"/>
        <end position="27"/>
    </location>
</feature>
<keyword evidence="3" id="KW-1185">Reference proteome</keyword>